<accession>K5WFU5</accession>
<dbReference type="GeneID" id="18909553"/>
<comment type="similarity">
    <text evidence="1">Belongs to the DENND6 family.</text>
</comment>
<feature type="compositionally biased region" description="Basic and acidic residues" evidence="2">
    <location>
        <begin position="682"/>
        <end position="691"/>
    </location>
</feature>
<dbReference type="InParanoid" id="K5WFU5"/>
<feature type="compositionally biased region" description="Low complexity" evidence="2">
    <location>
        <begin position="496"/>
        <end position="519"/>
    </location>
</feature>
<organism evidence="4 5">
    <name type="scientific">Phanerochaete carnosa (strain HHB-10118-sp)</name>
    <name type="common">White-rot fungus</name>
    <name type="synonym">Peniophora carnosa</name>
    <dbReference type="NCBI Taxonomy" id="650164"/>
    <lineage>
        <taxon>Eukaryota</taxon>
        <taxon>Fungi</taxon>
        <taxon>Dikarya</taxon>
        <taxon>Basidiomycota</taxon>
        <taxon>Agaricomycotina</taxon>
        <taxon>Agaricomycetes</taxon>
        <taxon>Polyporales</taxon>
        <taxon>Phanerochaetaceae</taxon>
        <taxon>Phanerochaete</taxon>
    </lineage>
</organism>
<dbReference type="GO" id="GO:0005741">
    <property type="term" value="C:mitochondrial outer membrane"/>
    <property type="evidence" value="ECO:0007669"/>
    <property type="project" value="InterPro"/>
</dbReference>
<dbReference type="KEGG" id="pco:PHACADRAFT_171433"/>
<feature type="region of interest" description="Disordered" evidence="2">
    <location>
        <begin position="484"/>
        <end position="523"/>
    </location>
</feature>
<dbReference type="RefSeq" id="XP_007393508.1">
    <property type="nucleotide sequence ID" value="XM_007393446.1"/>
</dbReference>
<dbReference type="AlphaFoldDB" id="K5WFU5"/>
<dbReference type="Pfam" id="PF08219">
    <property type="entry name" value="TOM13"/>
    <property type="match status" value="1"/>
</dbReference>
<dbReference type="Proteomes" id="UP000008370">
    <property type="component" value="Unassembled WGS sequence"/>
</dbReference>
<dbReference type="PROSITE" id="PS50211">
    <property type="entry name" value="DENN"/>
    <property type="match status" value="1"/>
</dbReference>
<dbReference type="OrthoDB" id="10265409at2759"/>
<dbReference type="GO" id="GO:0005085">
    <property type="term" value="F:guanyl-nucleotide exchange factor activity"/>
    <property type="evidence" value="ECO:0007669"/>
    <property type="project" value="InterPro"/>
</dbReference>
<dbReference type="EMBL" id="JH930470">
    <property type="protein sequence ID" value="EKM58185.1"/>
    <property type="molecule type" value="Genomic_DNA"/>
</dbReference>
<feature type="compositionally biased region" description="Basic and acidic residues" evidence="2">
    <location>
        <begin position="539"/>
        <end position="576"/>
    </location>
</feature>
<evidence type="ECO:0000313" key="5">
    <source>
        <dbReference type="Proteomes" id="UP000008370"/>
    </source>
</evidence>
<dbReference type="PANTHER" id="PTHR13677">
    <property type="entry name" value="LD41638P"/>
    <property type="match status" value="1"/>
</dbReference>
<feature type="compositionally biased region" description="Polar residues" evidence="2">
    <location>
        <begin position="581"/>
        <end position="591"/>
    </location>
</feature>
<reference evidence="4 5" key="1">
    <citation type="journal article" date="2012" name="BMC Genomics">
        <title>Comparative genomics of the white-rot fungi, Phanerochaete carnosa and P. chrysosporium, to elucidate the genetic basis of the distinct wood types they colonize.</title>
        <authorList>
            <person name="Suzuki H."/>
            <person name="MacDonald J."/>
            <person name="Syed K."/>
            <person name="Salamov A."/>
            <person name="Hori C."/>
            <person name="Aerts A."/>
            <person name="Henrissat B."/>
            <person name="Wiebenga A."/>
            <person name="vanKuyk P.A."/>
            <person name="Barry K."/>
            <person name="Lindquist E."/>
            <person name="LaButti K."/>
            <person name="Lapidus A."/>
            <person name="Lucas S."/>
            <person name="Coutinho P."/>
            <person name="Gong Y."/>
            <person name="Samejima M."/>
            <person name="Mahadevan R."/>
            <person name="Abou-Zaid M."/>
            <person name="de Vries R.P."/>
            <person name="Igarashi K."/>
            <person name="Yadav J.S."/>
            <person name="Grigoriev I.V."/>
            <person name="Master E.R."/>
        </authorList>
    </citation>
    <scope>NUCLEOTIDE SEQUENCE [LARGE SCALE GENOMIC DNA]</scope>
    <source>
        <strain evidence="4 5">HHB-10118-sp</strain>
    </source>
</reference>
<keyword evidence="5" id="KW-1185">Reference proteome</keyword>
<dbReference type="InterPro" id="IPR037516">
    <property type="entry name" value="Tripartite_DENN"/>
</dbReference>
<dbReference type="GO" id="GO:0055037">
    <property type="term" value="C:recycling endosome"/>
    <property type="evidence" value="ECO:0007669"/>
    <property type="project" value="TreeGrafter"/>
</dbReference>
<name>K5WFU5_PHACS</name>
<feature type="compositionally biased region" description="Polar residues" evidence="2">
    <location>
        <begin position="624"/>
        <end position="636"/>
    </location>
</feature>
<feature type="compositionally biased region" description="Polar residues" evidence="2">
    <location>
        <begin position="657"/>
        <end position="677"/>
    </location>
</feature>
<feature type="region of interest" description="Disordered" evidence="2">
    <location>
        <begin position="311"/>
        <end position="330"/>
    </location>
</feature>
<evidence type="ECO:0000256" key="1">
    <source>
        <dbReference type="ARBA" id="ARBA00007159"/>
    </source>
</evidence>
<feature type="compositionally biased region" description="Polar residues" evidence="2">
    <location>
        <begin position="312"/>
        <end position="329"/>
    </location>
</feature>
<feature type="compositionally biased region" description="Basic and acidic residues" evidence="2">
    <location>
        <begin position="637"/>
        <end position="653"/>
    </location>
</feature>
<proteinExistence type="inferred from homology"/>
<gene>
    <name evidence="4" type="ORF">PHACADRAFT_171433</name>
</gene>
<dbReference type="HOGENOM" id="CLU_360192_0_0_1"/>
<evidence type="ECO:0000259" key="3">
    <source>
        <dbReference type="PROSITE" id="PS50211"/>
    </source>
</evidence>
<feature type="domain" description="UDENN" evidence="3">
    <location>
        <begin position="1"/>
        <end position="413"/>
    </location>
</feature>
<dbReference type="InterPro" id="IPR013262">
    <property type="entry name" value="OMP_MIM1/TOM13_mt"/>
</dbReference>
<sequence length="777" mass="86778">MLLAHLHPSLTPRRLSQAHTFIRSGYVFLNPWFIHTTSENTRRRMVSFTDSRTSLRDEIPPLSEVTSRSDPHSGVIGELGFLGYVFTVELPTSPDAQQSSNAARAVEKYDPSSHILASLSPQDPPIIDAFEASISHVWSIWECLLLCEPILVYGPSAAVTSQIVWWLRDLLRPIPLGGDFRPFFTIHDIDHANLVNSRQPQSGLLLGVTNPFFEKICSHWPHILSLGSPRKRSLEISVGPAPGWTTKTHKRYISKDQALLKKLEEAFHGDEHAKLEASEALREHLMSRTTAFLMPLQRYLNTLIPTFADRTAPSTPNLSTSSVASTTPRSAAPSHVRNAFSHLAVSVAPSTPPPLRLKPFSEAAFLASLKANGTPLPYKSAAKRKDFYERWLRTRSFGLWLASQEEVVDRVLATPFPSAIPPQRHACPGFGKSEAIPFRAAKRDQHYPRFLFFIFFMSDHLNQEEEDLLQSALSDAFSPTEVKRVSAQLPEKQEEVAPATEAPAPATPVSESTASASTPAEEDWKAEYEHHLAEWRARSAEQREKAEANRTHWEKVREQEEKEGKAWEERVLGERRRSQRLSESMASTSGWESVRAATEDRASPSPADARDLTTGEAQGHRHATSSSSSPAAGQQKSRPDSEPESSKHEKWEEVPSELTSSYPSLTFPSDPHSPTSPHQHRNLHDEHARGPHDHHHHHESTRHTVTSAIFDSKLSTKTRVLALASSIGINLLLPFVNGVMLGFGEIFAKEVVFRWFGWKLPVTNVGIRARTAASSRK</sequence>
<evidence type="ECO:0000256" key="2">
    <source>
        <dbReference type="SAM" id="MobiDB-lite"/>
    </source>
</evidence>
<feature type="region of interest" description="Disordered" evidence="2">
    <location>
        <begin position="539"/>
        <end position="705"/>
    </location>
</feature>
<protein>
    <recommendedName>
        <fullName evidence="3">UDENN domain-containing protein</fullName>
    </recommendedName>
</protein>
<dbReference type="InterPro" id="IPR024224">
    <property type="entry name" value="DENND6"/>
</dbReference>
<dbReference type="PANTHER" id="PTHR13677:SF0">
    <property type="entry name" value="LD41638P"/>
    <property type="match status" value="1"/>
</dbReference>
<evidence type="ECO:0000313" key="4">
    <source>
        <dbReference type="EMBL" id="EKM58185.1"/>
    </source>
</evidence>
<feature type="compositionally biased region" description="Basic and acidic residues" evidence="2">
    <location>
        <begin position="597"/>
        <end position="613"/>
    </location>
</feature>